<feature type="transmembrane region" description="Helical" evidence="7">
    <location>
        <begin position="323"/>
        <end position="346"/>
    </location>
</feature>
<dbReference type="PANTHER" id="PTHR16024">
    <property type="entry name" value="XK-RELATED PROTEIN"/>
    <property type="match status" value="1"/>
</dbReference>
<evidence type="ECO:0000256" key="5">
    <source>
        <dbReference type="ARBA" id="ARBA00022989"/>
    </source>
</evidence>
<dbReference type="Pfam" id="PF09815">
    <property type="entry name" value="XK-related"/>
    <property type="match status" value="1"/>
</dbReference>
<dbReference type="PANTHER" id="PTHR16024:SF13">
    <property type="entry name" value="XK-RELATED PROTEIN 9"/>
    <property type="match status" value="1"/>
</dbReference>
<feature type="transmembrane region" description="Helical" evidence="7">
    <location>
        <begin position="172"/>
        <end position="190"/>
    </location>
</feature>
<dbReference type="InterPro" id="IPR018629">
    <property type="entry name" value="XK-rel"/>
</dbReference>
<dbReference type="AlphaFoldDB" id="A0A3Q2PT24"/>
<dbReference type="Proteomes" id="UP000265000">
    <property type="component" value="Unplaced"/>
</dbReference>
<feature type="transmembrane region" description="Helical" evidence="7">
    <location>
        <begin position="53"/>
        <end position="71"/>
    </location>
</feature>
<proteinExistence type="inferred from homology"/>
<evidence type="ECO:0000256" key="2">
    <source>
        <dbReference type="ARBA" id="ARBA00008789"/>
    </source>
</evidence>
<evidence type="ECO:0000256" key="3">
    <source>
        <dbReference type="ARBA" id="ARBA00022475"/>
    </source>
</evidence>
<organism evidence="8 9">
    <name type="scientific">Fundulus heteroclitus</name>
    <name type="common">Killifish</name>
    <name type="synonym">Mummichog</name>
    <dbReference type="NCBI Taxonomy" id="8078"/>
    <lineage>
        <taxon>Eukaryota</taxon>
        <taxon>Metazoa</taxon>
        <taxon>Chordata</taxon>
        <taxon>Craniata</taxon>
        <taxon>Vertebrata</taxon>
        <taxon>Euteleostomi</taxon>
        <taxon>Actinopterygii</taxon>
        <taxon>Neopterygii</taxon>
        <taxon>Teleostei</taxon>
        <taxon>Neoteleostei</taxon>
        <taxon>Acanthomorphata</taxon>
        <taxon>Ovalentaria</taxon>
        <taxon>Atherinomorphae</taxon>
        <taxon>Cyprinodontiformes</taxon>
        <taxon>Fundulidae</taxon>
        <taxon>Fundulus</taxon>
    </lineage>
</organism>
<evidence type="ECO:0000313" key="9">
    <source>
        <dbReference type="Proteomes" id="UP000265000"/>
    </source>
</evidence>
<dbReference type="CTD" id="389668"/>
<feature type="transmembrane region" description="Helical" evidence="7">
    <location>
        <begin position="233"/>
        <end position="258"/>
    </location>
</feature>
<feature type="transmembrane region" description="Helical" evidence="7">
    <location>
        <begin position="91"/>
        <end position="109"/>
    </location>
</feature>
<dbReference type="InterPro" id="IPR050895">
    <property type="entry name" value="XK-related_scramblase"/>
</dbReference>
<sequence>MTTTQQSNMGYSKRRWFLTLGGLFLYVGDICTDTALALRYFHEMNYVWSGMTALFIITGLIVNQIFSYFWFLDDMSDERERVTVNNSKGRFLVLHIFGMGIFLRYYHLLKQGYRAIWKAPDSNNSEPQERHHKLFCMAADLSMLKLFESFLESAPQLLLQLYIRQGHDESSVFQYLSLVFSVFNLAWSLVDYRSLLRRSLPHIRQLPSGLPTVVYLLYKLFTITSLLLSYSLLLILSVCSTVGFTIIWMVGTIWAHLLQTKFCTSGLLELLYRAVIGVILVFSFFNIKGQNTKREMIIYYSFSTAINFSTPLMFFILKPELVAIKLFWTVSGLIYGGSLLGLVFLVSYYRFLHPKRLEEDEVDGLEPETPSSRRIKAFINP</sequence>
<evidence type="ECO:0000256" key="1">
    <source>
        <dbReference type="ARBA" id="ARBA00004651"/>
    </source>
</evidence>
<accession>A0A3Q2PT24</accession>
<dbReference type="Ensembl" id="ENSFHET00000024580.1">
    <property type="protein sequence ID" value="ENSFHEP00000016249.1"/>
    <property type="gene ID" value="ENSFHEG00000017902.1"/>
</dbReference>
<feature type="transmembrane region" description="Helical" evidence="7">
    <location>
        <begin position="299"/>
        <end position="317"/>
    </location>
</feature>
<feature type="transmembrane region" description="Helical" evidence="7">
    <location>
        <begin position="270"/>
        <end position="287"/>
    </location>
</feature>
<keyword evidence="9" id="KW-1185">Reference proteome</keyword>
<evidence type="ECO:0000256" key="6">
    <source>
        <dbReference type="ARBA" id="ARBA00023136"/>
    </source>
</evidence>
<keyword evidence="6 7" id="KW-0472">Membrane</keyword>
<feature type="transmembrane region" description="Helical" evidence="7">
    <location>
        <begin position="16"/>
        <end position="41"/>
    </location>
</feature>
<evidence type="ECO:0000313" key="8">
    <source>
        <dbReference type="Ensembl" id="ENSFHEP00000016249.1"/>
    </source>
</evidence>
<protein>
    <recommendedName>
        <fullName evidence="7">XK-related protein</fullName>
    </recommendedName>
</protein>
<dbReference type="OrthoDB" id="8190653at2759"/>
<dbReference type="GO" id="GO:0005886">
    <property type="term" value="C:plasma membrane"/>
    <property type="evidence" value="ECO:0007669"/>
    <property type="project" value="UniProtKB-SubCell"/>
</dbReference>
<evidence type="ECO:0000256" key="7">
    <source>
        <dbReference type="RuleBase" id="RU910716"/>
    </source>
</evidence>
<reference evidence="8" key="2">
    <citation type="submission" date="2025-09" db="UniProtKB">
        <authorList>
            <consortium name="Ensembl"/>
        </authorList>
    </citation>
    <scope>IDENTIFICATION</scope>
</reference>
<keyword evidence="5 7" id="KW-1133">Transmembrane helix</keyword>
<reference evidence="8" key="1">
    <citation type="submission" date="2025-08" db="UniProtKB">
        <authorList>
            <consortium name="Ensembl"/>
        </authorList>
    </citation>
    <scope>IDENTIFICATION</scope>
</reference>
<keyword evidence="4 7" id="KW-0812">Transmembrane</keyword>
<name>A0A3Q2PT24_FUNHE</name>
<dbReference type="GeneTree" id="ENSGT01140000282565"/>
<evidence type="ECO:0000256" key="4">
    <source>
        <dbReference type="ARBA" id="ARBA00022692"/>
    </source>
</evidence>
<dbReference type="GeneID" id="105921573"/>
<comment type="subcellular location">
    <subcellularLocation>
        <location evidence="1">Cell membrane</location>
        <topology evidence="1">Multi-pass membrane protein</topology>
    </subcellularLocation>
    <subcellularLocation>
        <location evidence="7">Membrane</location>
        <topology evidence="7">Multi-pass membrane protein</topology>
    </subcellularLocation>
</comment>
<comment type="similarity">
    <text evidence="2 7">Belongs to the XK family.</text>
</comment>
<keyword evidence="3" id="KW-1003">Cell membrane</keyword>